<keyword evidence="3" id="KW-1185">Reference proteome</keyword>
<dbReference type="OrthoDB" id="326795at2759"/>
<evidence type="ECO:0000313" key="3">
    <source>
        <dbReference type="Proteomes" id="UP000785679"/>
    </source>
</evidence>
<dbReference type="Proteomes" id="UP000785679">
    <property type="component" value="Unassembled WGS sequence"/>
</dbReference>
<dbReference type="AlphaFoldDB" id="A0A8J8NE33"/>
<feature type="compositionally biased region" description="Polar residues" evidence="1">
    <location>
        <begin position="332"/>
        <end position="344"/>
    </location>
</feature>
<feature type="compositionally biased region" description="Low complexity" evidence="1">
    <location>
        <begin position="321"/>
        <end position="331"/>
    </location>
</feature>
<evidence type="ECO:0000313" key="2">
    <source>
        <dbReference type="EMBL" id="TNV73287.1"/>
    </source>
</evidence>
<proteinExistence type="predicted"/>
<feature type="compositionally biased region" description="Basic and acidic residues" evidence="1">
    <location>
        <begin position="272"/>
        <end position="281"/>
    </location>
</feature>
<reference evidence="2" key="1">
    <citation type="submission" date="2019-06" db="EMBL/GenBank/DDBJ databases">
        <authorList>
            <person name="Zheng W."/>
        </authorList>
    </citation>
    <scope>NUCLEOTIDE SEQUENCE</scope>
    <source>
        <strain evidence="2">QDHG01</strain>
    </source>
</reference>
<name>A0A8J8NE33_HALGN</name>
<protein>
    <submittedName>
        <fullName evidence="2">Uncharacterized protein</fullName>
    </submittedName>
</protein>
<sequence length="576" mass="65080">MEGVDVNSLTEEELHQLAVAYLMDEDFNESDEEGQGQAAAKDSDVDELDFNNFKGIYFNDDPNRKYQDPDTGCHFEYKDLCKRLVDLKALRKEIDKELGLPITPEGAPVLEQKGKEVQKRIPAVIKIQRNKIKEHVPGILDQNKQVPLAVVAQPIEQQQISKSNIQLDQQQAYQNNQNQVTRSKSMEKHQILQAPLPPPVALQQLSFRGHHQRSNVLSMNQQQQMQMLQQNLHRKQASHEEMVRGSSQGGLRKSLRNDGSKVTISSGTKRNRATENRRTIEGKSLQLQSSQIDEIVNAVRQGKARQSSIYIDQINNNQRQFKSSNFSSSNQANPTSVKARQPQSKMAQNYNLNLEQLKQQILAIGTIGTRNGASITNKTFYGQSSTSAQRKSRNSAGGFAIPNSLSMNFGQQQQHTRDEEVHKNMSPYFVKQKPVNLSINPSFQPIYKKGDVSRNAKPLYSQQATHELLQSVHRNSNIIQTTTNRGLPTTQGDHLRKSYGQPPTQLPATITSRPYTGQKHSRQGAMALINHTSASQVFPQQQSNKSRQQRIGLGSLTQQQAEYQNIGYYINQQHKR</sequence>
<organism evidence="2 3">
    <name type="scientific">Halteria grandinella</name>
    <dbReference type="NCBI Taxonomy" id="5974"/>
    <lineage>
        <taxon>Eukaryota</taxon>
        <taxon>Sar</taxon>
        <taxon>Alveolata</taxon>
        <taxon>Ciliophora</taxon>
        <taxon>Intramacronucleata</taxon>
        <taxon>Spirotrichea</taxon>
        <taxon>Stichotrichia</taxon>
        <taxon>Sporadotrichida</taxon>
        <taxon>Halteriidae</taxon>
        <taxon>Halteria</taxon>
    </lineage>
</organism>
<evidence type="ECO:0000256" key="1">
    <source>
        <dbReference type="SAM" id="MobiDB-lite"/>
    </source>
</evidence>
<comment type="caution">
    <text evidence="2">The sequence shown here is derived from an EMBL/GenBank/DDBJ whole genome shotgun (WGS) entry which is preliminary data.</text>
</comment>
<dbReference type="EMBL" id="RRYP01019310">
    <property type="protein sequence ID" value="TNV73287.1"/>
    <property type="molecule type" value="Genomic_DNA"/>
</dbReference>
<gene>
    <name evidence="2" type="ORF">FGO68_gene1146</name>
</gene>
<feature type="region of interest" description="Disordered" evidence="1">
    <location>
        <begin position="234"/>
        <end position="281"/>
    </location>
</feature>
<feature type="region of interest" description="Disordered" evidence="1">
    <location>
        <begin position="321"/>
        <end position="344"/>
    </location>
</feature>
<accession>A0A8J8NE33</accession>